<evidence type="ECO:0000256" key="7">
    <source>
        <dbReference type="ARBA" id="ARBA00023010"/>
    </source>
</evidence>
<dbReference type="SMART" id="SM00326">
    <property type="entry name" value="SH3"/>
    <property type="match status" value="1"/>
</dbReference>
<dbReference type="InterPro" id="IPR036028">
    <property type="entry name" value="SH3-like_dom_sf"/>
</dbReference>
<dbReference type="Pfam" id="PF07653">
    <property type="entry name" value="SH3_2"/>
    <property type="match status" value="1"/>
</dbReference>
<dbReference type="PANTHER" id="PTHR19332:SF1">
    <property type="entry name" value="PEROXISOMAL MEMBRANE PROTEIN PEX13"/>
    <property type="match status" value="1"/>
</dbReference>
<keyword evidence="2 13" id="KW-0728">SH3 domain</keyword>
<evidence type="ECO:0000256" key="13">
    <source>
        <dbReference type="PROSITE-ProRule" id="PRU00192"/>
    </source>
</evidence>
<dbReference type="GO" id="GO:1990429">
    <property type="term" value="C:peroxisomal importomer complex"/>
    <property type="evidence" value="ECO:0007669"/>
    <property type="project" value="TreeGrafter"/>
</dbReference>
<evidence type="ECO:0000256" key="12">
    <source>
        <dbReference type="ARBA" id="ARBA00046271"/>
    </source>
</evidence>
<evidence type="ECO:0000256" key="14">
    <source>
        <dbReference type="SAM" id="MobiDB-lite"/>
    </source>
</evidence>
<dbReference type="GO" id="GO:0005778">
    <property type="term" value="C:peroxisomal membrane"/>
    <property type="evidence" value="ECO:0007669"/>
    <property type="project" value="UniProtKB-SubCell"/>
</dbReference>
<sequence>MSLSKPFEENNLQNSSQYMKNSVNLPVSIGGRSAPLLPPRPNSLMPSNGYNTYNSFLPYSGLNSYNSYNNMPYRSSMYNSYGSSYGGGYGSGYNSYNSYGNYQPLTMDDHERRFIQYAEESSRNTFASVEGIVRAFNSIAMMLDNTFFAMTSSFRAVLSVAENFGRLRTMFGQIWYSVNIFRFFTWLYRKFLRLLGHKVPSSNVSTAWSQAKSGVGGAPAVPGSPGSAGSSWPTIAFLGVLVSAPYIISKFLPKYEDKGNPENWKSPGIRAKAVFDFIATAPNELTIQTNDLVLLAPTYIQDEMKLKNTGWAFATCKGQAGVVPLNYLVISKNRPIIQTNKTEEPPVPRIFPKTHTKRVSFGENQIFENVDLDDYMLKKDSAQSSQETEPVKQEETKKTVKIPN</sequence>
<keyword evidence="6" id="KW-1133">Transmembrane helix</keyword>
<evidence type="ECO:0000256" key="5">
    <source>
        <dbReference type="ARBA" id="ARBA00022927"/>
    </source>
</evidence>
<name>A0A9P0D2Q0_9CUCU</name>
<dbReference type="SUPFAM" id="SSF50044">
    <property type="entry name" value="SH3-domain"/>
    <property type="match status" value="1"/>
</dbReference>
<dbReference type="Gene3D" id="2.30.30.40">
    <property type="entry name" value="SH3 Domains"/>
    <property type="match status" value="1"/>
</dbReference>
<dbReference type="EMBL" id="OV651817">
    <property type="protein sequence ID" value="CAH1110743.1"/>
    <property type="molecule type" value="Genomic_DNA"/>
</dbReference>
<evidence type="ECO:0000256" key="2">
    <source>
        <dbReference type="ARBA" id="ARBA00022443"/>
    </source>
</evidence>
<evidence type="ECO:0000256" key="1">
    <source>
        <dbReference type="ARBA" id="ARBA00006033"/>
    </source>
</evidence>
<feature type="compositionally biased region" description="Basic and acidic residues" evidence="14">
    <location>
        <begin position="389"/>
        <end position="398"/>
    </location>
</feature>
<evidence type="ECO:0000256" key="11">
    <source>
        <dbReference type="ARBA" id="ARBA00034535"/>
    </source>
</evidence>
<evidence type="ECO:0000313" key="17">
    <source>
        <dbReference type="Proteomes" id="UP001153636"/>
    </source>
</evidence>
<dbReference type="AlphaFoldDB" id="A0A9P0D2Q0"/>
<keyword evidence="5" id="KW-0653">Protein transport</keyword>
<evidence type="ECO:0000256" key="6">
    <source>
        <dbReference type="ARBA" id="ARBA00022989"/>
    </source>
</evidence>
<evidence type="ECO:0000313" key="16">
    <source>
        <dbReference type="EMBL" id="CAH1110743.1"/>
    </source>
</evidence>
<comment type="similarity">
    <text evidence="1">Belongs to the peroxin-13 family.</text>
</comment>
<dbReference type="PANTHER" id="PTHR19332">
    <property type="entry name" value="PEROXISOMAL MEMBRANE PROTEIN PEX13"/>
    <property type="match status" value="1"/>
</dbReference>
<dbReference type="PROSITE" id="PS50002">
    <property type="entry name" value="SH3"/>
    <property type="match status" value="1"/>
</dbReference>
<reference evidence="16" key="1">
    <citation type="submission" date="2022-01" db="EMBL/GenBank/DDBJ databases">
        <authorList>
            <person name="King R."/>
        </authorList>
    </citation>
    <scope>NUCLEOTIDE SEQUENCE</scope>
</reference>
<keyword evidence="17" id="KW-1185">Reference proteome</keyword>
<dbReference type="OrthoDB" id="10037838at2759"/>
<evidence type="ECO:0000256" key="9">
    <source>
        <dbReference type="ARBA" id="ARBA00023140"/>
    </source>
</evidence>
<protein>
    <recommendedName>
        <fullName evidence="11">Peroxisomal membrane protein PEX13</fullName>
    </recommendedName>
    <alternativeName>
        <fullName evidence="10">Peroxin-13</fullName>
    </alternativeName>
</protein>
<keyword evidence="4" id="KW-0812">Transmembrane</keyword>
<feature type="domain" description="SH3" evidence="15">
    <location>
        <begin position="266"/>
        <end position="333"/>
    </location>
</feature>
<dbReference type="GO" id="GO:0016560">
    <property type="term" value="P:protein import into peroxisome matrix, docking"/>
    <property type="evidence" value="ECO:0007669"/>
    <property type="project" value="InterPro"/>
</dbReference>
<keyword evidence="7" id="KW-0811">Translocation</keyword>
<gene>
    <name evidence="16" type="ORF">PSYICH_LOCUS11308</name>
</gene>
<dbReference type="InterPro" id="IPR001452">
    <property type="entry name" value="SH3_domain"/>
</dbReference>
<keyword evidence="3" id="KW-0813">Transport</keyword>
<comment type="subcellular location">
    <subcellularLocation>
        <location evidence="12">Peroxisome membrane</location>
    </subcellularLocation>
</comment>
<dbReference type="InterPro" id="IPR035463">
    <property type="entry name" value="Pex13"/>
</dbReference>
<evidence type="ECO:0000256" key="4">
    <source>
        <dbReference type="ARBA" id="ARBA00022692"/>
    </source>
</evidence>
<keyword evidence="9" id="KW-0576">Peroxisome</keyword>
<accession>A0A9P0D2Q0</accession>
<organism evidence="16 17">
    <name type="scientific">Psylliodes chrysocephalus</name>
    <dbReference type="NCBI Taxonomy" id="3402493"/>
    <lineage>
        <taxon>Eukaryota</taxon>
        <taxon>Metazoa</taxon>
        <taxon>Ecdysozoa</taxon>
        <taxon>Arthropoda</taxon>
        <taxon>Hexapoda</taxon>
        <taxon>Insecta</taxon>
        <taxon>Pterygota</taxon>
        <taxon>Neoptera</taxon>
        <taxon>Endopterygota</taxon>
        <taxon>Coleoptera</taxon>
        <taxon>Polyphaga</taxon>
        <taxon>Cucujiformia</taxon>
        <taxon>Chrysomeloidea</taxon>
        <taxon>Chrysomelidae</taxon>
        <taxon>Galerucinae</taxon>
        <taxon>Alticini</taxon>
        <taxon>Psylliodes</taxon>
    </lineage>
</organism>
<evidence type="ECO:0000256" key="10">
    <source>
        <dbReference type="ARBA" id="ARBA00029693"/>
    </source>
</evidence>
<evidence type="ECO:0000259" key="15">
    <source>
        <dbReference type="PROSITE" id="PS50002"/>
    </source>
</evidence>
<dbReference type="Pfam" id="PF04088">
    <property type="entry name" value="Peroxin-13_N"/>
    <property type="match status" value="1"/>
</dbReference>
<feature type="region of interest" description="Disordered" evidence="14">
    <location>
        <begin position="379"/>
        <end position="404"/>
    </location>
</feature>
<proteinExistence type="inferred from homology"/>
<evidence type="ECO:0000256" key="8">
    <source>
        <dbReference type="ARBA" id="ARBA00023136"/>
    </source>
</evidence>
<evidence type="ECO:0000256" key="3">
    <source>
        <dbReference type="ARBA" id="ARBA00022448"/>
    </source>
</evidence>
<keyword evidence="8" id="KW-0472">Membrane</keyword>
<dbReference type="InterPro" id="IPR007223">
    <property type="entry name" value="Peroxin-13_N"/>
</dbReference>
<dbReference type="Proteomes" id="UP001153636">
    <property type="component" value="Chromosome 5"/>
</dbReference>